<keyword evidence="2" id="KW-1185">Reference proteome</keyword>
<dbReference type="AlphaFoldDB" id="A0A3P8BHP1"/>
<organism evidence="1 2">
    <name type="scientific">Schistosoma margrebowiei</name>
    <dbReference type="NCBI Taxonomy" id="48269"/>
    <lineage>
        <taxon>Eukaryota</taxon>
        <taxon>Metazoa</taxon>
        <taxon>Spiralia</taxon>
        <taxon>Lophotrochozoa</taxon>
        <taxon>Platyhelminthes</taxon>
        <taxon>Trematoda</taxon>
        <taxon>Digenea</taxon>
        <taxon>Strigeidida</taxon>
        <taxon>Schistosomatoidea</taxon>
        <taxon>Schistosomatidae</taxon>
        <taxon>Schistosoma</taxon>
    </lineage>
</organism>
<gene>
    <name evidence="1" type="ORF">SMRZ_LOCUS13257</name>
</gene>
<protein>
    <submittedName>
        <fullName evidence="1">Uncharacterized protein</fullName>
    </submittedName>
</protein>
<dbReference type="EMBL" id="UZAI01009476">
    <property type="protein sequence ID" value="VDP04714.1"/>
    <property type="molecule type" value="Genomic_DNA"/>
</dbReference>
<dbReference type="Proteomes" id="UP000277204">
    <property type="component" value="Unassembled WGS sequence"/>
</dbReference>
<evidence type="ECO:0000313" key="1">
    <source>
        <dbReference type="EMBL" id="VDP04714.1"/>
    </source>
</evidence>
<evidence type="ECO:0000313" key="2">
    <source>
        <dbReference type="Proteomes" id="UP000277204"/>
    </source>
</evidence>
<accession>A0A3P8BHP1</accession>
<name>A0A3P8BHP1_9TREM</name>
<reference evidence="1 2" key="1">
    <citation type="submission" date="2018-11" db="EMBL/GenBank/DDBJ databases">
        <authorList>
            <consortium name="Pathogen Informatics"/>
        </authorList>
    </citation>
    <scope>NUCLEOTIDE SEQUENCE [LARGE SCALE GENOMIC DNA]</scope>
    <source>
        <strain evidence="1 2">Zambia</strain>
    </source>
</reference>
<proteinExistence type="predicted"/>
<sequence length="36" mass="4517">MYHFAKLQSNSLLRLNMWTMNMEWKVHQSRLPIRKK</sequence>